<dbReference type="Proteomes" id="UP000237350">
    <property type="component" value="Unassembled WGS sequence"/>
</dbReference>
<organism evidence="3 4">
    <name type="scientific">Alkalispirochaeta sphaeroplastigenens</name>
    <dbReference type="NCBI Taxonomy" id="1187066"/>
    <lineage>
        <taxon>Bacteria</taxon>
        <taxon>Pseudomonadati</taxon>
        <taxon>Spirochaetota</taxon>
        <taxon>Spirochaetia</taxon>
        <taxon>Spirochaetales</taxon>
        <taxon>Spirochaetaceae</taxon>
        <taxon>Alkalispirochaeta</taxon>
    </lineage>
</organism>
<evidence type="ECO:0000313" key="4">
    <source>
        <dbReference type="Proteomes" id="UP000237350"/>
    </source>
</evidence>
<dbReference type="PIRSF" id="PIRSF002825">
    <property type="entry name" value="CfbpA"/>
    <property type="match status" value="1"/>
</dbReference>
<protein>
    <submittedName>
        <fullName evidence="3">ABC transporter substrate-binding protein</fullName>
    </submittedName>
</protein>
<evidence type="ECO:0000256" key="1">
    <source>
        <dbReference type="ARBA" id="ARBA00022729"/>
    </source>
</evidence>
<evidence type="ECO:0000256" key="2">
    <source>
        <dbReference type="SAM" id="SignalP"/>
    </source>
</evidence>
<dbReference type="GO" id="GO:0030975">
    <property type="term" value="F:thiamine binding"/>
    <property type="evidence" value="ECO:0007669"/>
    <property type="project" value="TreeGrafter"/>
</dbReference>
<keyword evidence="4" id="KW-1185">Reference proteome</keyword>
<feature type="signal peptide" evidence="2">
    <location>
        <begin position="1"/>
        <end position="21"/>
    </location>
</feature>
<dbReference type="CDD" id="cd13544">
    <property type="entry name" value="PBP2_Fbp_like_1"/>
    <property type="match status" value="1"/>
</dbReference>
<dbReference type="GO" id="GO:0030288">
    <property type="term" value="C:outer membrane-bounded periplasmic space"/>
    <property type="evidence" value="ECO:0007669"/>
    <property type="project" value="TreeGrafter"/>
</dbReference>
<name>A0A2S4JWZ5_9SPIO</name>
<reference evidence="4" key="1">
    <citation type="submission" date="2015-12" db="EMBL/GenBank/DDBJ databases">
        <authorList>
            <person name="Lodha T.D."/>
            <person name="Chintalapati S."/>
            <person name="Chintalapati V.R."/>
            <person name="Sravanthi T."/>
        </authorList>
    </citation>
    <scope>NUCLEOTIDE SEQUENCE [LARGE SCALE GENOMIC DNA]</scope>
    <source>
        <strain evidence="4">JC133</strain>
    </source>
</reference>
<comment type="caution">
    <text evidence="3">The sequence shown here is derived from an EMBL/GenBank/DDBJ whole genome shotgun (WGS) entry which is preliminary data.</text>
</comment>
<proteinExistence type="predicted"/>
<dbReference type="GO" id="GO:0015888">
    <property type="term" value="P:thiamine transport"/>
    <property type="evidence" value="ECO:0007669"/>
    <property type="project" value="TreeGrafter"/>
</dbReference>
<dbReference type="AlphaFoldDB" id="A0A2S4JWZ5"/>
<keyword evidence="1 2" id="KW-0732">Signal</keyword>
<dbReference type="SUPFAM" id="SSF53850">
    <property type="entry name" value="Periplasmic binding protein-like II"/>
    <property type="match status" value="1"/>
</dbReference>
<gene>
    <name evidence="3" type="ORF">AU468_04185</name>
</gene>
<dbReference type="RefSeq" id="WP_103679638.1">
    <property type="nucleotide sequence ID" value="NZ_LPWH01000050.1"/>
</dbReference>
<feature type="chain" id="PRO_5015763877" evidence="2">
    <location>
        <begin position="22"/>
        <end position="338"/>
    </location>
</feature>
<dbReference type="GO" id="GO:0030976">
    <property type="term" value="F:thiamine pyrophosphate binding"/>
    <property type="evidence" value="ECO:0007669"/>
    <property type="project" value="TreeGrafter"/>
</dbReference>
<accession>A0A2S4JWZ5</accession>
<dbReference type="InterPro" id="IPR026045">
    <property type="entry name" value="Ferric-bd"/>
</dbReference>
<dbReference type="OrthoDB" id="305758at2"/>
<dbReference type="PANTHER" id="PTHR30006">
    <property type="entry name" value="THIAMINE-BINDING PERIPLASMIC PROTEIN-RELATED"/>
    <property type="match status" value="1"/>
</dbReference>
<evidence type="ECO:0000313" key="3">
    <source>
        <dbReference type="EMBL" id="POR04020.1"/>
    </source>
</evidence>
<dbReference type="Gene3D" id="3.40.190.10">
    <property type="entry name" value="Periplasmic binding protein-like II"/>
    <property type="match status" value="2"/>
</dbReference>
<dbReference type="EMBL" id="LPWH01000050">
    <property type="protein sequence ID" value="POR04020.1"/>
    <property type="molecule type" value="Genomic_DNA"/>
</dbReference>
<dbReference type="Pfam" id="PF13343">
    <property type="entry name" value="SBP_bac_6"/>
    <property type="match status" value="1"/>
</dbReference>
<sequence length="338" mass="36773">MKRVCIGMMVLAMILPAAAFAGGRSETRERLVVYSSVDEENAKKILDAFTADTGIEVSFVHLSTGPALARMTAEASNPQADVWMGAPNENHITAKERGLTVSYTSEVTLALDPVFRDPDGYWTSFYMNPMGVGVNTSALAREGLGMPSSWQDLLDPQYRRQIQMPSPATSGTAYNVITSLTMEWGEEKTFEYLKALSPNIQTYTSSGTAPAAAVAVGEAPVGLQFTPAFFQAADEGFPVEVIFPSEGVGFEAPAVSILKGSRNIEAAQKLVDWLVSVDGQNVLTRERTYFYPVNPAAELGPGMPSFDSLRTISVDPEWAGAERQRLVERWEDEVLPLN</sequence>
<dbReference type="PANTHER" id="PTHR30006:SF2">
    <property type="entry name" value="ABC TRANSPORTER SUBSTRATE-BINDING PROTEIN"/>
    <property type="match status" value="1"/>
</dbReference>